<accession>A0A077LZR7</accession>
<dbReference type="GO" id="GO:0006508">
    <property type="term" value="P:proteolysis"/>
    <property type="evidence" value="ECO:0007669"/>
    <property type="project" value="InterPro"/>
</dbReference>
<dbReference type="PROSITE" id="PS51365">
    <property type="entry name" value="RENAL_DIPEPTIDASE_2"/>
    <property type="match status" value="1"/>
</dbReference>
<evidence type="ECO:0000313" key="2">
    <source>
        <dbReference type="Proteomes" id="UP000035721"/>
    </source>
</evidence>
<dbReference type="Gene3D" id="3.20.20.140">
    <property type="entry name" value="Metal-dependent hydrolases"/>
    <property type="match status" value="1"/>
</dbReference>
<dbReference type="Proteomes" id="UP000035721">
    <property type="component" value="Unassembled WGS sequence"/>
</dbReference>
<dbReference type="PANTHER" id="PTHR10443">
    <property type="entry name" value="MICROSOMAL DIPEPTIDASE"/>
    <property type="match status" value="1"/>
</dbReference>
<name>A0A077LZR7_9MICO</name>
<dbReference type="Pfam" id="PF01244">
    <property type="entry name" value="Peptidase_M19"/>
    <property type="match status" value="1"/>
</dbReference>
<protein>
    <submittedName>
        <fullName evidence="1">Thermostable dipeptidase. Metallo peptidase. MEROPS family M19</fullName>
    </submittedName>
</protein>
<dbReference type="RefSeq" id="WP_048549589.1">
    <property type="nucleotide sequence ID" value="NZ_HF570958.1"/>
</dbReference>
<dbReference type="InterPro" id="IPR032466">
    <property type="entry name" value="Metal_Hydrolase"/>
</dbReference>
<dbReference type="AlphaFoldDB" id="A0A077LZR7"/>
<dbReference type="STRING" id="1194083.BN12_20013"/>
<comment type="caution">
    <text evidence="1">The sequence shown here is derived from an EMBL/GenBank/DDBJ whole genome shotgun (WGS) entry which is preliminary data.</text>
</comment>
<evidence type="ECO:0000313" key="1">
    <source>
        <dbReference type="EMBL" id="CCH77470.1"/>
    </source>
</evidence>
<dbReference type="GO" id="GO:0070573">
    <property type="term" value="F:metallodipeptidase activity"/>
    <property type="evidence" value="ECO:0007669"/>
    <property type="project" value="InterPro"/>
</dbReference>
<dbReference type="PANTHER" id="PTHR10443:SF12">
    <property type="entry name" value="DIPEPTIDASE"/>
    <property type="match status" value="1"/>
</dbReference>
<gene>
    <name evidence="1" type="ORF">BN12_20013</name>
</gene>
<dbReference type="OrthoDB" id="9804920at2"/>
<dbReference type="EMBL" id="CAJB01000112">
    <property type="protein sequence ID" value="CCH77470.1"/>
    <property type="molecule type" value="Genomic_DNA"/>
</dbReference>
<sequence length="331" mass="35852">MTAFVADCHNDLLLAVRHQRERGIEDPFGELWLPQLRAGGVRLQVLPVCTEDQFVGEGALRRSLLLIEEARNLAAVHSDSVAIVETGAGLREVLASGRIALVLAIEGAEPIGNSLELVDVMARAGIRMCSLSWNRRTMMADGIAERDTGGRLTQLGVDAVRRMEDIGVLVDVSHLSEAGFFHLADVATRPFIASHSSCRAVHDHPRNLTDDQLRVVCDTGGFVALNAFGPFLAETCPTVHHYVDHIEHAVSVVGPDRVGLGTDFIVDVQDIVDTPFTGVLVDWRDIPQTRDLQRPADFVGLAGCLRERVGGELAERILGANLADFLGGHLA</sequence>
<dbReference type="InterPro" id="IPR008257">
    <property type="entry name" value="Pept_M19"/>
</dbReference>
<keyword evidence="2" id="KW-1185">Reference proteome</keyword>
<dbReference type="SUPFAM" id="SSF51556">
    <property type="entry name" value="Metallo-dependent hydrolases"/>
    <property type="match status" value="1"/>
</dbReference>
<proteinExistence type="predicted"/>
<reference evidence="1 2" key="1">
    <citation type="journal article" date="2013" name="ISME J.">
        <title>A metabolic model for members of the genus Tetrasphaera involved in enhanced biological phosphorus removal.</title>
        <authorList>
            <person name="Kristiansen R."/>
            <person name="Nguyen H.T.T."/>
            <person name="Saunders A.M."/>
            <person name="Nielsen J.L."/>
            <person name="Wimmer R."/>
            <person name="Le V.Q."/>
            <person name="McIlroy S.J."/>
            <person name="Petrovski S."/>
            <person name="Seviour R.J."/>
            <person name="Calteau A."/>
            <person name="Nielsen K.L."/>
            <person name="Nielsen P.H."/>
        </authorList>
    </citation>
    <scope>NUCLEOTIDE SEQUENCE [LARGE SCALE GENOMIC DNA]</scope>
    <source>
        <strain evidence="1 2">T1-X7</strain>
    </source>
</reference>
<organism evidence="1 2">
    <name type="scientific">Nostocoides japonicum T1-X7</name>
    <dbReference type="NCBI Taxonomy" id="1194083"/>
    <lineage>
        <taxon>Bacteria</taxon>
        <taxon>Bacillati</taxon>
        <taxon>Actinomycetota</taxon>
        <taxon>Actinomycetes</taxon>
        <taxon>Micrococcales</taxon>
        <taxon>Intrasporangiaceae</taxon>
        <taxon>Nostocoides</taxon>
    </lineage>
</organism>